<dbReference type="Proteomes" id="UP000247118">
    <property type="component" value="Chromosome"/>
</dbReference>
<evidence type="ECO:0000313" key="3">
    <source>
        <dbReference type="Proteomes" id="UP000247118"/>
    </source>
</evidence>
<evidence type="ECO:0008006" key="4">
    <source>
        <dbReference type="Google" id="ProtNLM"/>
    </source>
</evidence>
<dbReference type="RefSeq" id="WP_004021474.1">
    <property type="nucleotide sequence ID" value="NZ_CABEIC010000002.1"/>
</dbReference>
<gene>
    <name evidence="2" type="ORF">DLJ61_01000</name>
</gene>
<feature type="compositionally biased region" description="Basic and acidic residues" evidence="1">
    <location>
        <begin position="62"/>
        <end position="74"/>
    </location>
</feature>
<dbReference type="EMBL" id="CP029604">
    <property type="protein sequence ID" value="AWO82315.1"/>
    <property type="molecule type" value="Genomic_DNA"/>
</dbReference>
<proteinExistence type="predicted"/>
<reference evidence="2 3" key="1">
    <citation type="submission" date="2018-05" db="EMBL/GenBank/DDBJ databases">
        <title>Complete genome sequence of Gordonia terrae NRRL B-16283.</title>
        <authorList>
            <person name="Garlena R.A."/>
            <person name="Russell D.A."/>
            <person name="Hatfull G.F."/>
        </authorList>
    </citation>
    <scope>NUCLEOTIDE SEQUENCE [LARGE SCALE GENOMIC DNA]</scope>
    <source>
        <strain evidence="2 3">NRRL B-16283</strain>
    </source>
</reference>
<evidence type="ECO:0000313" key="2">
    <source>
        <dbReference type="EMBL" id="AWO82315.1"/>
    </source>
</evidence>
<sequence>MNKEDYYLLSHAERWLPFGGPDEEETMVEFGITRAAYFRRICELTQKHDDVLSTNVRVYAESLRHRENRPDERSNASLHRQ</sequence>
<dbReference type="GeneID" id="32686298"/>
<organism evidence="2 3">
    <name type="scientific">Gordonia terrae</name>
    <dbReference type="NCBI Taxonomy" id="2055"/>
    <lineage>
        <taxon>Bacteria</taxon>
        <taxon>Bacillati</taxon>
        <taxon>Actinomycetota</taxon>
        <taxon>Actinomycetes</taxon>
        <taxon>Mycobacteriales</taxon>
        <taxon>Gordoniaceae</taxon>
        <taxon>Gordonia</taxon>
    </lineage>
</organism>
<dbReference type="KEGG" id="gta:BCM27_00995"/>
<feature type="region of interest" description="Disordered" evidence="1">
    <location>
        <begin position="62"/>
        <end position="81"/>
    </location>
</feature>
<accession>A0AAD0NWM8</accession>
<evidence type="ECO:0000256" key="1">
    <source>
        <dbReference type="SAM" id="MobiDB-lite"/>
    </source>
</evidence>
<name>A0AAD0NWM8_9ACTN</name>
<protein>
    <recommendedName>
        <fullName evidence="4">DUF3263 domain-containing protein</fullName>
    </recommendedName>
</protein>
<dbReference type="AlphaFoldDB" id="A0AAD0NWM8"/>